<dbReference type="CDD" id="cd16328">
    <property type="entry name" value="RseA_N"/>
    <property type="match status" value="1"/>
</dbReference>
<proteinExistence type="predicted"/>
<feature type="domain" description="Anti sigma-E protein RseA N-terminal" evidence="1">
    <location>
        <begin position="13"/>
        <end position="90"/>
    </location>
</feature>
<reference evidence="2" key="1">
    <citation type="submission" date="2021-12" db="EMBL/GenBank/DDBJ databases">
        <authorList>
            <person name="Rodrigo-Torres L."/>
            <person name="Arahal R. D."/>
            <person name="Lucena T."/>
        </authorList>
    </citation>
    <scope>NUCLEOTIDE SEQUENCE</scope>
    <source>
        <strain evidence="2">CECT 8267</strain>
    </source>
</reference>
<evidence type="ECO:0000259" key="1">
    <source>
        <dbReference type="Pfam" id="PF03872"/>
    </source>
</evidence>
<protein>
    <submittedName>
        <fullName evidence="2">Sigma factor AlgU negative regulatory protein</fullName>
    </submittedName>
</protein>
<name>A0ABN8EDW3_9GAMM</name>
<dbReference type="EMBL" id="CAKLPX010000001">
    <property type="protein sequence ID" value="CAH0990421.1"/>
    <property type="molecule type" value="Genomic_DNA"/>
</dbReference>
<dbReference type="InterPro" id="IPR052383">
    <property type="entry name" value="Anti-sigma-E_RseA-like"/>
</dbReference>
<dbReference type="Pfam" id="PF03872">
    <property type="entry name" value="RseA_N"/>
    <property type="match status" value="1"/>
</dbReference>
<dbReference type="InterPro" id="IPR005572">
    <property type="entry name" value="Anti-sigma_E_RseA_N"/>
</dbReference>
<accession>A0ABN8EDW3</accession>
<dbReference type="Gene3D" id="1.10.10.880">
    <property type="entry name" value="Anti sigma-E protein RseA, N-terminal domain"/>
    <property type="match status" value="1"/>
</dbReference>
<sequence length="216" mass="23176">MSNKAQTQSNQKAELLSTALDGEASEFELRQLLKSATDDNAVRQQWAMQQLTRSAIKGEGVDVAMLDLSFADRVGSAVADEYQAESTGKASWRLPAAKFAVAASVMAAVLTTTYMVNQQQSPEIDAVALSQPVTQSTQYLASQSTTTPVFGGGLKASAGQVSPQAYINTSVRSSSAAADAVARQRLYWYMNSHAEHSALNSGQGMMQFARMVDQHE</sequence>
<evidence type="ECO:0000313" key="3">
    <source>
        <dbReference type="Proteomes" id="UP000838100"/>
    </source>
</evidence>
<dbReference type="PANTHER" id="PTHR38104:SF1">
    <property type="entry name" value="ANTI-SIGMA-E FACTOR RSEA"/>
    <property type="match status" value="1"/>
</dbReference>
<dbReference type="Proteomes" id="UP000838100">
    <property type="component" value="Unassembled WGS sequence"/>
</dbReference>
<dbReference type="PANTHER" id="PTHR38104">
    <property type="match status" value="1"/>
</dbReference>
<keyword evidence="3" id="KW-1185">Reference proteome</keyword>
<dbReference type="InterPro" id="IPR036147">
    <property type="entry name" value="Anti-sigma_E_RseA_N_sf"/>
</dbReference>
<gene>
    <name evidence="2" type="primary">mucA</name>
    <name evidence="2" type="ORF">SIN8267_00513</name>
</gene>
<dbReference type="RefSeq" id="WP_237443106.1">
    <property type="nucleotide sequence ID" value="NZ_CAKLPX010000001.1"/>
</dbReference>
<evidence type="ECO:0000313" key="2">
    <source>
        <dbReference type="EMBL" id="CAH0990421.1"/>
    </source>
</evidence>
<dbReference type="SUPFAM" id="SSF89069">
    <property type="entry name" value="N-terminal, cytoplasmic domain of anti-sigmaE factor RseA"/>
    <property type="match status" value="1"/>
</dbReference>
<organism evidence="2 3">
    <name type="scientific">Sinobacterium norvegicum</name>
    <dbReference type="NCBI Taxonomy" id="1641715"/>
    <lineage>
        <taxon>Bacteria</taxon>
        <taxon>Pseudomonadati</taxon>
        <taxon>Pseudomonadota</taxon>
        <taxon>Gammaproteobacteria</taxon>
        <taxon>Cellvibrionales</taxon>
        <taxon>Spongiibacteraceae</taxon>
        <taxon>Sinobacterium</taxon>
    </lineage>
</organism>
<comment type="caution">
    <text evidence="2">The sequence shown here is derived from an EMBL/GenBank/DDBJ whole genome shotgun (WGS) entry which is preliminary data.</text>
</comment>